<protein>
    <submittedName>
        <fullName evidence="4">Sporulation domain protein</fullName>
    </submittedName>
</protein>
<dbReference type="HOGENOM" id="CLU_1056728_0_0_7"/>
<dbReference type="OrthoDB" id="7063246at2"/>
<feature type="region of interest" description="Disordered" evidence="1">
    <location>
        <begin position="68"/>
        <end position="180"/>
    </location>
</feature>
<dbReference type="GO" id="GO:0032153">
    <property type="term" value="C:cell division site"/>
    <property type="evidence" value="ECO:0007669"/>
    <property type="project" value="TreeGrafter"/>
</dbReference>
<feature type="compositionally biased region" description="Basic and acidic residues" evidence="1">
    <location>
        <begin position="144"/>
        <end position="175"/>
    </location>
</feature>
<evidence type="ECO:0000313" key="4">
    <source>
        <dbReference type="EMBL" id="ACT17994.1"/>
    </source>
</evidence>
<evidence type="ECO:0000256" key="2">
    <source>
        <dbReference type="SAM" id="Phobius"/>
    </source>
</evidence>
<feature type="region of interest" description="Disordered" evidence="1">
    <location>
        <begin position="1"/>
        <end position="29"/>
    </location>
</feature>
<dbReference type="InterPro" id="IPR036680">
    <property type="entry name" value="SPOR-like_sf"/>
</dbReference>
<dbReference type="Pfam" id="PF05036">
    <property type="entry name" value="SPOR"/>
    <property type="match status" value="1"/>
</dbReference>
<reference evidence="4" key="1">
    <citation type="submission" date="2009-07" db="EMBL/GenBank/DDBJ databases">
        <title>Complete sequence of Geobacter sp. M21.</title>
        <authorList>
            <consortium name="US DOE Joint Genome Institute"/>
            <person name="Lucas S."/>
            <person name="Copeland A."/>
            <person name="Lapidus A."/>
            <person name="Glavina del Rio T."/>
            <person name="Dalin E."/>
            <person name="Tice H."/>
            <person name="Bruce D."/>
            <person name="Goodwin L."/>
            <person name="Pitluck S."/>
            <person name="Saunders E."/>
            <person name="Brettin T."/>
            <person name="Detter J.C."/>
            <person name="Han C."/>
            <person name="Larimer F."/>
            <person name="Land M."/>
            <person name="Hauser L."/>
            <person name="Kyrpides N."/>
            <person name="Ovchinnikova G."/>
            <person name="Lovley D."/>
        </authorList>
    </citation>
    <scope>NUCLEOTIDE SEQUENCE [LARGE SCALE GENOMIC DNA]</scope>
    <source>
        <strain evidence="4">M21</strain>
    </source>
</reference>
<dbReference type="eggNOG" id="COG3087">
    <property type="taxonomic scope" value="Bacteria"/>
</dbReference>
<dbReference type="GO" id="GO:0042834">
    <property type="term" value="F:peptidoglycan binding"/>
    <property type="evidence" value="ECO:0007669"/>
    <property type="project" value="InterPro"/>
</dbReference>
<sequence>MRLDYSDKVAALRESPERKPVQKPAPKNRPRKAPLGLFAFLSALVILGATFGAGVFTGWVLFRGNDRPPSAADAPAAAQAKQVPVPPPAVPGTPGAPVPETSFTFYKTLPSGGQGAMGSGVNLKLSDPPPQSKAVPAAPAAKAAEAKPAEAKPAPEKGAAEKPAADKPESRKLEAAKAPAAAEARYLVQIASYRDQKEADAAKSKLSAKGVAAYLSESKVQGKGVWYRLRVGRHLSKAEAEQLAAKVGSGATVLPE</sequence>
<feature type="compositionally biased region" description="Basic and acidic residues" evidence="1">
    <location>
        <begin position="1"/>
        <end position="20"/>
    </location>
</feature>
<dbReference type="GO" id="GO:0032506">
    <property type="term" value="P:cytokinetic process"/>
    <property type="evidence" value="ECO:0007669"/>
    <property type="project" value="TreeGrafter"/>
</dbReference>
<organism evidence="4">
    <name type="scientific">Geobacter sp. (strain M21)</name>
    <dbReference type="NCBI Taxonomy" id="443144"/>
    <lineage>
        <taxon>Bacteria</taxon>
        <taxon>Pseudomonadati</taxon>
        <taxon>Thermodesulfobacteriota</taxon>
        <taxon>Desulfuromonadia</taxon>
        <taxon>Geobacterales</taxon>
        <taxon>Geobacteraceae</taxon>
        <taxon>Geobacter</taxon>
    </lineage>
</organism>
<dbReference type="GO" id="GO:0030428">
    <property type="term" value="C:cell septum"/>
    <property type="evidence" value="ECO:0007669"/>
    <property type="project" value="TreeGrafter"/>
</dbReference>
<evidence type="ECO:0000256" key="1">
    <source>
        <dbReference type="SAM" id="MobiDB-lite"/>
    </source>
</evidence>
<feature type="domain" description="SPOR" evidence="3">
    <location>
        <begin position="180"/>
        <end position="256"/>
    </location>
</feature>
<name>C6E806_GEOSM</name>
<dbReference type="Gene3D" id="3.30.70.1070">
    <property type="entry name" value="Sporulation related repeat"/>
    <property type="match status" value="1"/>
</dbReference>
<dbReference type="InterPro" id="IPR052521">
    <property type="entry name" value="Cell_div_SPOR-domain"/>
</dbReference>
<keyword evidence="2" id="KW-0472">Membrane</keyword>
<keyword evidence="2" id="KW-0812">Transmembrane</keyword>
<feature type="transmembrane region" description="Helical" evidence="2">
    <location>
        <begin position="37"/>
        <end position="62"/>
    </location>
</feature>
<dbReference type="EMBL" id="CP001661">
    <property type="protein sequence ID" value="ACT17994.1"/>
    <property type="molecule type" value="Genomic_DNA"/>
</dbReference>
<dbReference type="InterPro" id="IPR007730">
    <property type="entry name" value="SPOR-like_dom"/>
</dbReference>
<gene>
    <name evidence="4" type="ordered locus">GM21_1941</name>
</gene>
<feature type="compositionally biased region" description="Low complexity" evidence="1">
    <location>
        <begin position="68"/>
        <end position="83"/>
    </location>
</feature>
<dbReference type="AlphaFoldDB" id="C6E806"/>
<dbReference type="KEGG" id="gem:GM21_1941"/>
<feature type="compositionally biased region" description="Low complexity" evidence="1">
    <location>
        <begin position="132"/>
        <end position="143"/>
    </location>
</feature>
<proteinExistence type="predicted"/>
<dbReference type="PANTHER" id="PTHR38687">
    <property type="entry name" value="CELL DIVISION PROTEIN DEDD-RELATED"/>
    <property type="match status" value="1"/>
</dbReference>
<keyword evidence="2" id="KW-1133">Transmembrane helix</keyword>
<feature type="compositionally biased region" description="Pro residues" evidence="1">
    <location>
        <begin position="84"/>
        <end position="97"/>
    </location>
</feature>
<dbReference type="PANTHER" id="PTHR38687:SF1">
    <property type="entry name" value="CELL DIVISION PROTEIN DEDD"/>
    <property type="match status" value="1"/>
</dbReference>
<dbReference type="PROSITE" id="PS51724">
    <property type="entry name" value="SPOR"/>
    <property type="match status" value="1"/>
</dbReference>
<evidence type="ECO:0000259" key="3">
    <source>
        <dbReference type="PROSITE" id="PS51724"/>
    </source>
</evidence>
<accession>C6E806</accession>
<dbReference type="SUPFAM" id="SSF110997">
    <property type="entry name" value="Sporulation related repeat"/>
    <property type="match status" value="1"/>
</dbReference>
<dbReference type="STRING" id="443144.GM21_1941"/>